<sequence>MNRSVRIVTGLIAAIVLAFSSVLLVQAPAQAGNPTMTFCMWVLNEDGYLELHCYTIEVPVAGPRKWWPPECWVCLPSFRFEDYAVNPADRVDFVDQLGQGQILLAQASLTKDEKLAEELRTEAAGVFYSAAKLVEKGGEVSYKEFAWVDPKSGKTYGDPQPEPNLAYGAALEAGIRYMQLAALDPEPQPNIEAAMKEFEAANAALAALAAG</sequence>
<gene>
    <name evidence="2" type="ORF">GCM10009830_16610</name>
</gene>
<proteinExistence type="predicted"/>
<organism evidence="2 3">
    <name type="scientific">Glycomyces endophyticus</name>
    <dbReference type="NCBI Taxonomy" id="480996"/>
    <lineage>
        <taxon>Bacteria</taxon>
        <taxon>Bacillati</taxon>
        <taxon>Actinomycetota</taxon>
        <taxon>Actinomycetes</taxon>
        <taxon>Glycomycetales</taxon>
        <taxon>Glycomycetaceae</taxon>
        <taxon>Glycomyces</taxon>
    </lineage>
</organism>
<keyword evidence="3" id="KW-1185">Reference proteome</keyword>
<accession>A0ABN2GHA5</accession>
<comment type="caution">
    <text evidence="2">The sequence shown here is derived from an EMBL/GenBank/DDBJ whole genome shotgun (WGS) entry which is preliminary data.</text>
</comment>
<keyword evidence="1" id="KW-0732">Signal</keyword>
<evidence type="ECO:0000256" key="1">
    <source>
        <dbReference type="SAM" id="SignalP"/>
    </source>
</evidence>
<feature type="signal peptide" evidence="1">
    <location>
        <begin position="1"/>
        <end position="31"/>
    </location>
</feature>
<reference evidence="2 3" key="1">
    <citation type="journal article" date="2019" name="Int. J. Syst. Evol. Microbiol.">
        <title>The Global Catalogue of Microorganisms (GCM) 10K type strain sequencing project: providing services to taxonomists for standard genome sequencing and annotation.</title>
        <authorList>
            <consortium name="The Broad Institute Genomics Platform"/>
            <consortium name="The Broad Institute Genome Sequencing Center for Infectious Disease"/>
            <person name="Wu L."/>
            <person name="Ma J."/>
        </authorList>
    </citation>
    <scope>NUCLEOTIDE SEQUENCE [LARGE SCALE GENOMIC DNA]</scope>
    <source>
        <strain evidence="2 3">JCM 16001</strain>
    </source>
</reference>
<feature type="chain" id="PRO_5045507943" evidence="1">
    <location>
        <begin position="32"/>
        <end position="211"/>
    </location>
</feature>
<evidence type="ECO:0000313" key="3">
    <source>
        <dbReference type="Proteomes" id="UP001499851"/>
    </source>
</evidence>
<evidence type="ECO:0000313" key="2">
    <source>
        <dbReference type="EMBL" id="GAA1671296.1"/>
    </source>
</evidence>
<dbReference type="EMBL" id="BAAAQF010000005">
    <property type="protein sequence ID" value="GAA1671296.1"/>
    <property type="molecule type" value="Genomic_DNA"/>
</dbReference>
<protein>
    <submittedName>
        <fullName evidence="2">Uncharacterized protein</fullName>
    </submittedName>
</protein>
<dbReference type="Proteomes" id="UP001499851">
    <property type="component" value="Unassembled WGS sequence"/>
</dbReference>
<name>A0ABN2GHA5_9ACTN</name>
<dbReference type="RefSeq" id="WP_344484324.1">
    <property type="nucleotide sequence ID" value="NZ_BAAAQF010000005.1"/>
</dbReference>